<dbReference type="SUPFAM" id="SSF53335">
    <property type="entry name" value="S-adenosyl-L-methionine-dependent methyltransferases"/>
    <property type="match status" value="1"/>
</dbReference>
<evidence type="ECO:0000313" key="1">
    <source>
        <dbReference type="EMBL" id="OIQ90889.1"/>
    </source>
</evidence>
<sequence>MGKLSDYNLDRLIGDFGCRVLVETGTGRGEALAFAAKSGFSQIFSIESDHKKALAAALAHVRDHRITVINAKITRGLAEALAEMDPAQPALFWLNAPALRKDAPPGRLGLEADLRFLAGARDLSRDIFLLNDVRLYMDGPFEAGPADPDSLPPAALRSLDFFDEILEASHTLTVLPQSTGLLSAFPKS</sequence>
<comment type="caution">
    <text evidence="1">The sequence shown here is derived from an EMBL/GenBank/DDBJ whole genome shotgun (WGS) entry which is preliminary data.</text>
</comment>
<protein>
    <submittedName>
        <fullName evidence="1">Uncharacterized protein</fullName>
    </submittedName>
</protein>
<proteinExistence type="predicted"/>
<dbReference type="AlphaFoldDB" id="A0A1J5R4Q0"/>
<organism evidence="1">
    <name type="scientific">mine drainage metagenome</name>
    <dbReference type="NCBI Taxonomy" id="410659"/>
    <lineage>
        <taxon>unclassified sequences</taxon>
        <taxon>metagenomes</taxon>
        <taxon>ecological metagenomes</taxon>
    </lineage>
</organism>
<dbReference type="InterPro" id="IPR029063">
    <property type="entry name" value="SAM-dependent_MTases_sf"/>
</dbReference>
<reference evidence="1" key="1">
    <citation type="submission" date="2016-10" db="EMBL/GenBank/DDBJ databases">
        <title>Sequence of Gallionella enrichment culture.</title>
        <authorList>
            <person name="Poehlein A."/>
            <person name="Muehling M."/>
            <person name="Daniel R."/>
        </authorList>
    </citation>
    <scope>NUCLEOTIDE SEQUENCE</scope>
</reference>
<name>A0A1J5R4Q0_9ZZZZ</name>
<accession>A0A1J5R4Q0</accession>
<dbReference type="EMBL" id="MLJW01000277">
    <property type="protein sequence ID" value="OIQ90889.1"/>
    <property type="molecule type" value="Genomic_DNA"/>
</dbReference>
<gene>
    <name evidence="1" type="ORF">GALL_272260</name>
</gene>